<proteinExistence type="inferred from homology"/>
<evidence type="ECO:0000256" key="2">
    <source>
        <dbReference type="ARBA" id="ARBA00020872"/>
    </source>
</evidence>
<name>A0A023UK63_9MONO</name>
<dbReference type="Proteomes" id="UP000130990">
    <property type="component" value="Genome"/>
</dbReference>
<accession>A0A023UK63</accession>
<dbReference type="InterPro" id="IPR003875">
    <property type="entry name" value="Paramyxovir_NSC"/>
</dbReference>
<protein>
    <recommendedName>
        <fullName evidence="2">Protein C</fullName>
    </recommendedName>
</protein>
<evidence type="ECO:0000313" key="3">
    <source>
        <dbReference type="EMBL" id="AHY03295.1"/>
    </source>
</evidence>
<reference evidence="3 4" key="1">
    <citation type="journal article" date="2015" name="Virus Genes">
        <title>Isolation and sequence analysis of a canine distemper virus from a raccoon dog in Jilin Province, China.</title>
        <authorList>
            <person name="Cheng Y."/>
            <person name="Wang J."/>
            <person name="Zhang M."/>
            <person name="Zhao J."/>
            <person name="Shao X."/>
            <person name="Ma Z."/>
            <person name="Zhao H."/>
            <person name="Lin P."/>
            <person name="Wu H."/>
        </authorList>
    </citation>
    <scope>NUCLEOTIDE SEQUENCE [LARGE SCALE GENOMIC DNA]</scope>
    <source>
        <strain evidence="3">CDV SY</strain>
    </source>
</reference>
<evidence type="ECO:0000256" key="1">
    <source>
        <dbReference type="ARBA" id="ARBA00006580"/>
    </source>
</evidence>
<sequence>MSTKGWNASKPSERILLTLRRFKRSAVSEIKPATQAKRMEPQACRKKRSLRISMNHTSQQKDQTMSAMYSKIIRDVERATLRLWRQSSPLKMMSNQDLEYDVIMFMITVVKRLRESKMLTVSWYLQALSVIEDSREEKEALMIALRILAKIIPREMLHLTGDILSALNQTERLM</sequence>
<evidence type="ECO:0000313" key="4">
    <source>
        <dbReference type="Proteomes" id="UP000130990"/>
    </source>
</evidence>
<dbReference type="Pfam" id="PF02725">
    <property type="entry name" value="Paramyxo_NS_C"/>
    <property type="match status" value="1"/>
</dbReference>
<gene>
    <name evidence="3" type="primary">C</name>
</gene>
<comment type="similarity">
    <text evidence="1">Belongs to the morbillivirus protein C family.</text>
</comment>
<organism evidence="3 4">
    <name type="scientific">Morbillivirus canis</name>
    <dbReference type="NCBI Taxonomy" id="3052342"/>
    <lineage>
        <taxon>Viruses</taxon>
        <taxon>Riboviria</taxon>
        <taxon>Orthornavirae</taxon>
        <taxon>Negarnaviricota</taxon>
        <taxon>Haploviricotina</taxon>
        <taxon>Monjiviricetes</taxon>
        <taxon>Mononegavirales</taxon>
        <taxon>Paramyxoviridae</taxon>
        <taxon>Orthoparamyxovirinae</taxon>
        <taxon>Morbillivirus</taxon>
    </lineage>
</organism>
<dbReference type="EMBL" id="KJ466106">
    <property type="protein sequence ID" value="AHY03295.1"/>
    <property type="molecule type" value="Viral_cRNA"/>
</dbReference>